<dbReference type="EMBL" id="KQ415113">
    <property type="protein sequence ID" value="KOC58815.1"/>
    <property type="molecule type" value="Genomic_DNA"/>
</dbReference>
<proteinExistence type="predicted"/>
<keyword evidence="3" id="KW-1185">Reference proteome</keyword>
<evidence type="ECO:0000313" key="3">
    <source>
        <dbReference type="Proteomes" id="UP000053825"/>
    </source>
</evidence>
<reference evidence="2 3" key="1">
    <citation type="submission" date="2015-07" db="EMBL/GenBank/DDBJ databases">
        <title>The genome of Habropoda laboriosa.</title>
        <authorList>
            <person name="Pan H."/>
            <person name="Kapheim K."/>
        </authorList>
    </citation>
    <scope>NUCLEOTIDE SEQUENCE [LARGE SCALE GENOMIC DNA]</scope>
    <source>
        <strain evidence="2">0110345459</strain>
    </source>
</reference>
<evidence type="ECO:0000313" key="2">
    <source>
        <dbReference type="EMBL" id="KOC58815.1"/>
    </source>
</evidence>
<protein>
    <submittedName>
        <fullName evidence="2">Uncharacterized protein</fullName>
    </submittedName>
</protein>
<accession>A0A0L7QJQ9</accession>
<dbReference type="AlphaFoldDB" id="A0A0L7QJQ9"/>
<feature type="region of interest" description="Disordered" evidence="1">
    <location>
        <begin position="16"/>
        <end position="64"/>
    </location>
</feature>
<name>A0A0L7QJQ9_9HYME</name>
<organism evidence="2 3">
    <name type="scientific">Habropoda laboriosa</name>
    <dbReference type="NCBI Taxonomy" id="597456"/>
    <lineage>
        <taxon>Eukaryota</taxon>
        <taxon>Metazoa</taxon>
        <taxon>Ecdysozoa</taxon>
        <taxon>Arthropoda</taxon>
        <taxon>Hexapoda</taxon>
        <taxon>Insecta</taxon>
        <taxon>Pterygota</taxon>
        <taxon>Neoptera</taxon>
        <taxon>Endopterygota</taxon>
        <taxon>Hymenoptera</taxon>
        <taxon>Apocrita</taxon>
        <taxon>Aculeata</taxon>
        <taxon>Apoidea</taxon>
        <taxon>Anthophila</taxon>
        <taxon>Apidae</taxon>
        <taxon>Habropoda</taxon>
    </lineage>
</organism>
<sequence length="64" mass="7100">MWVVEEREQCVSDYPTQHAIDHEAPSKGNKPDVSSFGYTRGGRRSGIGTGELDHRCGRRGLKPS</sequence>
<dbReference type="Proteomes" id="UP000053825">
    <property type="component" value="Unassembled WGS sequence"/>
</dbReference>
<evidence type="ECO:0000256" key="1">
    <source>
        <dbReference type="SAM" id="MobiDB-lite"/>
    </source>
</evidence>
<gene>
    <name evidence="2" type="ORF">WH47_02475</name>
</gene>